<dbReference type="OMA" id="TCTEEEP"/>
<dbReference type="STRING" id="1229662.W3XQK1"/>
<dbReference type="KEGG" id="pfy:PFICI_01620"/>
<dbReference type="InParanoid" id="W3XQK1"/>
<organism evidence="2 3">
    <name type="scientific">Pestalotiopsis fici (strain W106-1 / CGMCC3.15140)</name>
    <dbReference type="NCBI Taxonomy" id="1229662"/>
    <lineage>
        <taxon>Eukaryota</taxon>
        <taxon>Fungi</taxon>
        <taxon>Dikarya</taxon>
        <taxon>Ascomycota</taxon>
        <taxon>Pezizomycotina</taxon>
        <taxon>Sordariomycetes</taxon>
        <taxon>Xylariomycetidae</taxon>
        <taxon>Amphisphaeriales</taxon>
        <taxon>Sporocadaceae</taxon>
        <taxon>Pestalotiopsis</taxon>
    </lineage>
</organism>
<protein>
    <submittedName>
        <fullName evidence="2">Uncharacterized protein</fullName>
    </submittedName>
</protein>
<gene>
    <name evidence="2" type="ORF">PFICI_01620</name>
</gene>
<dbReference type="EMBL" id="KI912109">
    <property type="protein sequence ID" value="ETS87792.1"/>
    <property type="molecule type" value="Genomic_DNA"/>
</dbReference>
<feature type="compositionally biased region" description="Low complexity" evidence="1">
    <location>
        <begin position="65"/>
        <end position="83"/>
    </location>
</feature>
<keyword evidence="3" id="KW-1185">Reference proteome</keyword>
<dbReference type="Proteomes" id="UP000030651">
    <property type="component" value="Unassembled WGS sequence"/>
</dbReference>
<dbReference type="GeneID" id="19266633"/>
<evidence type="ECO:0000313" key="3">
    <source>
        <dbReference type="Proteomes" id="UP000030651"/>
    </source>
</evidence>
<reference evidence="3" key="1">
    <citation type="journal article" date="2015" name="BMC Genomics">
        <title>Genomic and transcriptomic analysis of the endophytic fungus Pestalotiopsis fici reveals its lifestyle and high potential for synthesis of natural products.</title>
        <authorList>
            <person name="Wang X."/>
            <person name="Zhang X."/>
            <person name="Liu L."/>
            <person name="Xiang M."/>
            <person name="Wang W."/>
            <person name="Sun X."/>
            <person name="Che Y."/>
            <person name="Guo L."/>
            <person name="Liu G."/>
            <person name="Guo L."/>
            <person name="Wang C."/>
            <person name="Yin W.B."/>
            <person name="Stadler M."/>
            <person name="Zhang X."/>
            <person name="Liu X."/>
        </authorList>
    </citation>
    <scope>NUCLEOTIDE SEQUENCE [LARGE SCALE GENOMIC DNA]</scope>
    <source>
        <strain evidence="3">W106-1 / CGMCC3.15140</strain>
    </source>
</reference>
<dbReference type="eggNOG" id="ENOG502SHMP">
    <property type="taxonomic scope" value="Eukaryota"/>
</dbReference>
<name>W3XQK1_PESFW</name>
<evidence type="ECO:0000313" key="2">
    <source>
        <dbReference type="EMBL" id="ETS87792.1"/>
    </source>
</evidence>
<dbReference type="RefSeq" id="XP_007828392.1">
    <property type="nucleotide sequence ID" value="XM_007830201.1"/>
</dbReference>
<dbReference type="AlphaFoldDB" id="W3XQK1"/>
<dbReference type="OrthoDB" id="160645at2759"/>
<dbReference type="PROSITE" id="PS51257">
    <property type="entry name" value="PROKAR_LIPOPROTEIN"/>
    <property type="match status" value="1"/>
</dbReference>
<evidence type="ECO:0000256" key="1">
    <source>
        <dbReference type="SAM" id="MobiDB-lite"/>
    </source>
</evidence>
<dbReference type="HOGENOM" id="CLU_1046250_0_0_1"/>
<accession>W3XQK1</accession>
<feature type="region of interest" description="Disordered" evidence="1">
    <location>
        <begin position="42"/>
        <end position="83"/>
    </location>
</feature>
<sequence>MKAAYVFALSIGGVSCFPKLAPIIQTHVERRFFDSHLQLRDDGDEATTSTDATTDETLDSSGKESATATTSTTSASDASATDSATTDTSINVTIMDTTGTLQLNPGVDGNLFISLPEDAASITNLVPGNSEFVAYTDSLTVMGDNSETSRLLYYYPDEMSKLSVSRFRLGAWGSIPKGAQLASFVPFNDGNGNEVLVALDTSGNYFWPIVCALDGQLNKVFIAQDPEEGPEILMTNGDLRYILTGGDVTDCGPLALTASGLSGSYS</sequence>
<proteinExistence type="predicted"/>